<comment type="caution">
    <text evidence="1">The sequence shown here is derived from an EMBL/GenBank/DDBJ whole genome shotgun (WGS) entry which is preliminary data.</text>
</comment>
<sequence>MNQIAWAEEMLKLAKSEVHADWILERYKDQMRMVVRQGGNQYDLNCREIFRRFAVMVVLYQYDAGFLTNFEWDPDLEAEDYLDFKAAIAQQKKKVMDT</sequence>
<reference evidence="1 2" key="1">
    <citation type="submission" date="2009-01" db="EMBL/GenBank/DDBJ databases">
        <authorList>
            <person name="Qin X."/>
            <person name="Bachman B."/>
            <person name="Battles P."/>
            <person name="Bell A."/>
            <person name="Bess C."/>
            <person name="Bickham C."/>
            <person name="Chaboub L."/>
            <person name="Chen D."/>
            <person name="Coyle M."/>
            <person name="Deiros D.R."/>
            <person name="Dinh H."/>
            <person name="Forbes L."/>
            <person name="Fowler G."/>
            <person name="Francisco L."/>
            <person name="Fu Q."/>
            <person name="Gubbala S."/>
            <person name="Hale W."/>
            <person name="Han Y."/>
            <person name="Hemphill L."/>
            <person name="Highlander S.K."/>
            <person name="Hirani K."/>
            <person name="Hogues M."/>
            <person name="Jackson L."/>
            <person name="Jakkamsetti A."/>
            <person name="Javaid M."/>
            <person name="Jiang H."/>
            <person name="Korchina V."/>
            <person name="Kovar C."/>
            <person name="Lara F."/>
            <person name="Lee S."/>
            <person name="Mata R."/>
            <person name="Mathew T."/>
            <person name="Moen C."/>
            <person name="Morales K."/>
            <person name="Munidasa M."/>
            <person name="Nazareth L."/>
            <person name="Ngo R."/>
            <person name="Nguyen L."/>
            <person name="Okwuonu G."/>
            <person name="Ongeri F."/>
            <person name="Patil S."/>
            <person name="Petrosino J."/>
            <person name="Pham C."/>
            <person name="Pham P."/>
            <person name="Pu L.-L."/>
            <person name="Puazo M."/>
            <person name="Raj R."/>
            <person name="Reid J."/>
            <person name="Rouhana J."/>
            <person name="Saada N."/>
            <person name="Shang Y."/>
            <person name="Simmons D."/>
            <person name="Thornton R."/>
            <person name="Warren J."/>
            <person name="Weissenberger G."/>
            <person name="Zhang J."/>
            <person name="Zhang L."/>
            <person name="Zhou C."/>
            <person name="Zhu D."/>
            <person name="Muzny D."/>
            <person name="Worley K."/>
            <person name="Gibbs R."/>
        </authorList>
    </citation>
    <scope>NUCLEOTIDE SEQUENCE [LARGE SCALE GENOMIC DNA]</scope>
    <source>
        <strain evidence="2">ATCC 8290 / DSM 20176 / CCUG 30140 / JCM 1155 / KCTC 3500 / NBRC 15886 / NCIMB 8040 / NRRL B-1843 / 9</strain>
    </source>
</reference>
<evidence type="ECO:0000313" key="2">
    <source>
        <dbReference type="Proteomes" id="UP000003752"/>
    </source>
</evidence>
<dbReference type="RefSeq" id="WP_003635295.1">
    <property type="nucleotide sequence ID" value="NZ_AZDF01000009.1"/>
</dbReference>
<dbReference type="Proteomes" id="UP000003752">
    <property type="component" value="Unassembled WGS sequence"/>
</dbReference>
<dbReference type="HOGENOM" id="CLU_2330200_0_0_9"/>
<evidence type="ECO:0000313" key="1">
    <source>
        <dbReference type="EMBL" id="EEI25468.1"/>
    </source>
</evidence>
<organism evidence="1 2">
    <name type="scientific">Lentilactobacillus hilgardii (strain ATCC 8290 / DSM 20176 / CCUG 30140 / JCM 1155 / KCTC 3500 / NBRC 15886 / NCIMB 8040 / NRRL B-1843 / 9)</name>
    <dbReference type="NCBI Taxonomy" id="1423757"/>
    <lineage>
        <taxon>Bacteria</taxon>
        <taxon>Bacillati</taxon>
        <taxon>Bacillota</taxon>
        <taxon>Bacilli</taxon>
        <taxon>Lactobacillales</taxon>
        <taxon>Lactobacillaceae</taxon>
        <taxon>Lentilactobacillus</taxon>
    </lineage>
</organism>
<dbReference type="PATRIC" id="fig|1423757.3.peg.2638"/>
<protein>
    <submittedName>
        <fullName evidence="1">Uncharacterized protein</fullName>
    </submittedName>
</protein>
<accession>C0XGQ6</accession>
<dbReference type="EMBL" id="ACGP01000088">
    <property type="protein sequence ID" value="EEI25468.1"/>
    <property type="molecule type" value="Genomic_DNA"/>
</dbReference>
<proteinExistence type="predicted"/>
<gene>
    <name evidence="1" type="ORF">HMPREF0519_0417</name>
</gene>
<name>C0XGQ6_LENH9</name>
<keyword evidence="2" id="KW-1185">Reference proteome</keyword>
<dbReference type="AlphaFoldDB" id="C0XGQ6"/>